<organism evidence="1">
    <name type="scientific">Anguilla anguilla</name>
    <name type="common">European freshwater eel</name>
    <name type="synonym">Muraena anguilla</name>
    <dbReference type="NCBI Taxonomy" id="7936"/>
    <lineage>
        <taxon>Eukaryota</taxon>
        <taxon>Metazoa</taxon>
        <taxon>Chordata</taxon>
        <taxon>Craniata</taxon>
        <taxon>Vertebrata</taxon>
        <taxon>Euteleostomi</taxon>
        <taxon>Actinopterygii</taxon>
        <taxon>Neopterygii</taxon>
        <taxon>Teleostei</taxon>
        <taxon>Anguilliformes</taxon>
        <taxon>Anguillidae</taxon>
        <taxon>Anguilla</taxon>
    </lineage>
</organism>
<protein>
    <submittedName>
        <fullName evidence="1">Uncharacterized protein</fullName>
    </submittedName>
</protein>
<dbReference type="EMBL" id="GBXM01084280">
    <property type="protein sequence ID" value="JAH24297.1"/>
    <property type="molecule type" value="Transcribed_RNA"/>
</dbReference>
<dbReference type="AlphaFoldDB" id="A0A0E9R6C4"/>
<name>A0A0E9R6C4_ANGAN</name>
<sequence>MTSYPDDGYFFHQPTAYYASEFLASLLPTAD</sequence>
<reference evidence="1" key="1">
    <citation type="submission" date="2014-11" db="EMBL/GenBank/DDBJ databases">
        <authorList>
            <person name="Amaro Gonzalez C."/>
        </authorList>
    </citation>
    <scope>NUCLEOTIDE SEQUENCE</scope>
</reference>
<evidence type="ECO:0000313" key="1">
    <source>
        <dbReference type="EMBL" id="JAH24297.1"/>
    </source>
</evidence>
<accession>A0A0E9R6C4</accession>
<proteinExistence type="predicted"/>
<reference evidence="1" key="2">
    <citation type="journal article" date="2015" name="Fish Shellfish Immunol.">
        <title>Early steps in the European eel (Anguilla anguilla)-Vibrio vulnificus interaction in the gills: Role of the RtxA13 toxin.</title>
        <authorList>
            <person name="Callol A."/>
            <person name="Pajuelo D."/>
            <person name="Ebbesson L."/>
            <person name="Teles M."/>
            <person name="MacKenzie S."/>
            <person name="Amaro C."/>
        </authorList>
    </citation>
    <scope>NUCLEOTIDE SEQUENCE</scope>
</reference>